<proteinExistence type="predicted"/>
<dbReference type="EMBL" id="SADE01000004">
    <property type="protein sequence ID" value="RVU33974.1"/>
    <property type="molecule type" value="Genomic_DNA"/>
</dbReference>
<dbReference type="OrthoDB" id="4846903at2"/>
<protein>
    <submittedName>
        <fullName evidence="1">Uncharacterized protein</fullName>
    </submittedName>
</protein>
<evidence type="ECO:0000313" key="2">
    <source>
        <dbReference type="Proteomes" id="UP000287447"/>
    </source>
</evidence>
<organism evidence="1 2">
    <name type="scientific">Hwanghaeella grinnelliae</name>
    <dbReference type="NCBI Taxonomy" id="2500179"/>
    <lineage>
        <taxon>Bacteria</taxon>
        <taxon>Pseudomonadati</taxon>
        <taxon>Pseudomonadota</taxon>
        <taxon>Alphaproteobacteria</taxon>
        <taxon>Rhodospirillales</taxon>
        <taxon>Rhodospirillaceae</taxon>
        <taxon>Hwanghaeella</taxon>
    </lineage>
</organism>
<accession>A0A3S2W6X3</accession>
<dbReference type="Proteomes" id="UP000287447">
    <property type="component" value="Unassembled WGS sequence"/>
</dbReference>
<name>A0A3S2W6X3_9PROT</name>
<dbReference type="AlphaFoldDB" id="A0A3S2W6X3"/>
<gene>
    <name evidence="1" type="ORF">EOI86_22885</name>
</gene>
<dbReference type="RefSeq" id="WP_127768004.1">
    <property type="nucleotide sequence ID" value="NZ_SADE01000004.1"/>
</dbReference>
<comment type="caution">
    <text evidence="1">The sequence shown here is derived from an EMBL/GenBank/DDBJ whole genome shotgun (WGS) entry which is preliminary data.</text>
</comment>
<reference evidence="2" key="1">
    <citation type="submission" date="2019-01" db="EMBL/GenBank/DDBJ databases">
        <title>Gri0909 isolated from a small marine red alga.</title>
        <authorList>
            <person name="Kim J."/>
            <person name="Jeong S.E."/>
            <person name="Jeon C.O."/>
        </authorList>
    </citation>
    <scope>NUCLEOTIDE SEQUENCE [LARGE SCALE GENOMIC DNA]</scope>
    <source>
        <strain evidence="2">Gri0909</strain>
    </source>
</reference>
<keyword evidence="2" id="KW-1185">Reference proteome</keyword>
<evidence type="ECO:0000313" key="1">
    <source>
        <dbReference type="EMBL" id="RVU33974.1"/>
    </source>
</evidence>
<sequence>MSNDLLAPRLHPDDSFHFVESHRPALTAGTLTVTVTHTASPATGGTLQAKRRADFAVQAPRFALQPTDIAAQFPPRGASGNFSAVLPHVILRRDTLPWERTARHKDASTGHDDGAPWLALLIFEEHEVAGLVSTVDADTLLASSKGKTSSFEKLTPDAGDDPKQKVSVLDLPIALAKEVLPSYGDLSWLATVRDVTPGDGRDVGKPQSVILANRVPPSVTGETLRYAAHLVSLEHQYHKDTRKNAKPDPVHWAERKQQGTVRLISLTSWSFSTSAPAQDLKTLLLGLKTRPPMLDVPSRAKRTRAPVVDGAVPMRLSSREGRPTAAWYRGPLVPHLQFFAPQLPALRAEALIRRDAATGMEDISYAAAWELGRLIAVRDPEIGIKLRQWKRHHAEATRAIGRLKDAGVDDIETAGPPPFALTEWFEQALGLLHRVPFDYLVPRPDLLPQETVMPFYLDPKWVHALMDGAFSVGRTSTALQREDEALVDNEPELKALMRDEVYRSGVLIRSRIVTGWPHLIVDGLTEQDDTPVKILRFDRLGRDTLLVIFDQRVEHIDIHPHPQAMHFAVPIDGATGKPSHERASGTGVLDIAALAKGKTHSGDFQSELVKGVPRLTVRIEVPK</sequence>